<evidence type="ECO:0000256" key="1">
    <source>
        <dbReference type="SAM" id="MobiDB-lite"/>
    </source>
</evidence>
<comment type="caution">
    <text evidence="2">The sequence shown here is derived from an EMBL/GenBank/DDBJ whole genome shotgun (WGS) entry which is preliminary data.</text>
</comment>
<dbReference type="EMBL" id="CAKKNE010000006">
    <property type="protein sequence ID" value="CAH0379515.1"/>
    <property type="molecule type" value="Genomic_DNA"/>
</dbReference>
<organism evidence="2 3">
    <name type="scientific">Pelagomonas calceolata</name>
    <dbReference type="NCBI Taxonomy" id="35677"/>
    <lineage>
        <taxon>Eukaryota</taxon>
        <taxon>Sar</taxon>
        <taxon>Stramenopiles</taxon>
        <taxon>Ochrophyta</taxon>
        <taxon>Pelagophyceae</taxon>
        <taxon>Pelagomonadales</taxon>
        <taxon>Pelagomonadaceae</taxon>
        <taxon>Pelagomonas</taxon>
    </lineage>
</organism>
<protein>
    <submittedName>
        <fullName evidence="2">Uncharacterized protein</fullName>
    </submittedName>
</protein>
<accession>A0A8J2SXS9</accession>
<gene>
    <name evidence="2" type="ORF">PECAL_6P11430</name>
</gene>
<feature type="region of interest" description="Disordered" evidence="1">
    <location>
        <begin position="1190"/>
        <end position="1309"/>
    </location>
</feature>
<proteinExistence type="predicted"/>
<dbReference type="InterPro" id="IPR016024">
    <property type="entry name" value="ARM-type_fold"/>
</dbReference>
<evidence type="ECO:0000313" key="3">
    <source>
        <dbReference type="Proteomes" id="UP000789595"/>
    </source>
</evidence>
<sequence>MKTKPGGRAARTDLPPDIPEELKALDDAALLDALETQPPAVATRALHERLRKKPAPSDAFKSGARVLLARIVFRTPSSSAATAAAAYGFSGPDGALLLEALRGALEKTSSTNAFTNAAARALVATDSEAYKREEWPLSAKVALVHAAAKTLKHTEAASKICADASRTADDDVTRAAALDALTALAKRSKSCRGIASQAAADSLRRPLDRRRFAAAVACLKICGSSNVTAALKTANDPDACLRGRCAALEAALPSLQAPPSTMWVDLVEPGLTGDAGSRRAAVDLASTASNTFGFESSGALQCLVQSLASSKQGVDELCLKLLDCEDHDRRCSSLAAELLLGAPPSCRVRACRAALQARSQSTHASKLLDDDALREALMDADDACRAAAVEVLGRRSSDPRRLAAFFDDAPLEKALKCAARRLARSSAALELGELACRALGDASTEANASSVLEGLSDGPHAVELVERCRSSLLEALRTSRWDRRRRVYYDLLKLGPPIKEDHDEDFSDGSARLTALSGDLSLASKAEATIKSPYLGALSLLADQLDDSSALSAAGAAARDLRLWGAQLPAEDGHEDSSDEEGESDAWHGCRNACALAASVARHAPTMIGDAALELLLRTRHTGAINGGESVLRAASLSGTDEDRRRWLKTALTSCRRPDDHLSRRRSAGLGAAHAALLDTDPSLSQNACKFLITIASNGGARDAKRALNVLAAVADRASNALRHDLGKALSASLTRADDGDWGCRGAAALCAAALLRRLYRDERSLFDGAEGDLRSYTHIKEAVDDALAREGPIGRTIALRCIRGCRASKPSQETWLALLGASDQRVRVAAAETLSSLNEPWCTPSLLCDGLLPQNDPNGAHGRLLCCALLPQTNSTDDVKSLIRCASRLAPKNADEVWCPPVHLVACEALAKHAPATPRLAAAENACIERILARGTRPDTLPGEGRLDAALAIRRCARLIGEDANEALKLLDDDVADPVAIGLLGAASKACGIVRDERFLDDLDLDEATCEIGEGRVPPYVVQAELRRLTTASPSRRAAALKLALAAAACGSLHEAVVEVEVPAAVVESSRRWPEAARAVVAQLRAILQNDHGPALSCFRANGGVLLRRGAARACALLQDPPSSVIQACLALACDSDRVVRANAADALAPGLSPAAAVVSVAAEFTGVVPVKAKALLARRAALMKAPPAAAPPGLVVDAPPPPPSPISPATPPKRVGSNSKFPAVPDPETVRAPATTPLASPQRAAAPPPPPSPTTPRKSVDLPGFAPSKAAKPVAATPDAKPRRKVSSLIKRFERKKGAASPPEAPK</sequence>
<feature type="compositionally biased region" description="Pro residues" evidence="1">
    <location>
        <begin position="1200"/>
        <end position="1213"/>
    </location>
</feature>
<feature type="compositionally biased region" description="Low complexity" evidence="1">
    <location>
        <begin position="1190"/>
        <end position="1199"/>
    </location>
</feature>
<keyword evidence="3" id="KW-1185">Reference proteome</keyword>
<dbReference type="SUPFAM" id="SSF48371">
    <property type="entry name" value="ARM repeat"/>
    <property type="match status" value="1"/>
</dbReference>
<dbReference type="Proteomes" id="UP000789595">
    <property type="component" value="Unassembled WGS sequence"/>
</dbReference>
<evidence type="ECO:0000313" key="2">
    <source>
        <dbReference type="EMBL" id="CAH0379515.1"/>
    </source>
</evidence>
<reference evidence="2" key="1">
    <citation type="submission" date="2021-11" db="EMBL/GenBank/DDBJ databases">
        <authorList>
            <consortium name="Genoscope - CEA"/>
            <person name="William W."/>
        </authorList>
    </citation>
    <scope>NUCLEOTIDE SEQUENCE</scope>
</reference>
<name>A0A8J2SXS9_9STRA</name>